<accession>M0LU94</accession>
<organism evidence="9 10">
    <name type="scientific">Natronobacterium lacisalsi AJ5</name>
    <dbReference type="NCBI Taxonomy" id="358396"/>
    <lineage>
        <taxon>Archaea</taxon>
        <taxon>Methanobacteriati</taxon>
        <taxon>Methanobacteriota</taxon>
        <taxon>Stenosarchaea group</taxon>
        <taxon>Halobacteria</taxon>
        <taxon>Halobacteriales</taxon>
        <taxon>Natrialbaceae</taxon>
        <taxon>Natronobacterium</taxon>
    </lineage>
</organism>
<evidence type="ECO:0000256" key="7">
    <source>
        <dbReference type="SAM" id="MobiDB-lite"/>
    </source>
</evidence>
<evidence type="ECO:0000256" key="6">
    <source>
        <dbReference type="ARBA" id="ARBA00023136"/>
    </source>
</evidence>
<comment type="similarity">
    <text evidence="2">Belongs to the UPF0104 family.</text>
</comment>
<dbReference type="AlphaFoldDB" id="M0LU94"/>
<evidence type="ECO:0000256" key="3">
    <source>
        <dbReference type="ARBA" id="ARBA00022475"/>
    </source>
</evidence>
<dbReference type="NCBIfam" id="TIGR00374">
    <property type="entry name" value="flippase-like domain"/>
    <property type="match status" value="1"/>
</dbReference>
<comment type="subcellular location">
    <subcellularLocation>
        <location evidence="1">Cell membrane</location>
        <topology evidence="1">Multi-pass membrane protein</topology>
    </subcellularLocation>
</comment>
<dbReference type="PATRIC" id="fig|358396.7.peg.425"/>
<keyword evidence="5 8" id="KW-1133">Transmembrane helix</keyword>
<evidence type="ECO:0000313" key="10">
    <source>
        <dbReference type="Proteomes" id="UP000011555"/>
    </source>
</evidence>
<evidence type="ECO:0000256" key="5">
    <source>
        <dbReference type="ARBA" id="ARBA00022989"/>
    </source>
</evidence>
<name>M0LU94_NATLA</name>
<evidence type="ECO:0000256" key="8">
    <source>
        <dbReference type="SAM" id="Phobius"/>
    </source>
</evidence>
<evidence type="ECO:0008006" key="11">
    <source>
        <dbReference type="Google" id="ProtNLM"/>
    </source>
</evidence>
<dbReference type="RefSeq" id="WP_007140176.1">
    <property type="nucleotide sequence ID" value="NZ_AOLZ01000013.1"/>
</dbReference>
<keyword evidence="6 8" id="KW-0472">Membrane</keyword>
<evidence type="ECO:0000256" key="2">
    <source>
        <dbReference type="ARBA" id="ARBA00011061"/>
    </source>
</evidence>
<keyword evidence="4 8" id="KW-0812">Transmembrane</keyword>
<dbReference type="eggNOG" id="arCOG00897">
    <property type="taxonomic scope" value="Archaea"/>
</dbReference>
<comment type="caution">
    <text evidence="9">The sequence shown here is derived from an EMBL/GenBank/DDBJ whole genome shotgun (WGS) entry which is preliminary data.</text>
</comment>
<proteinExistence type="inferred from homology"/>
<feature type="transmembrane region" description="Helical" evidence="8">
    <location>
        <begin position="250"/>
        <end position="272"/>
    </location>
</feature>
<feature type="transmembrane region" description="Helical" evidence="8">
    <location>
        <begin position="279"/>
        <end position="301"/>
    </location>
</feature>
<reference evidence="9 10" key="1">
    <citation type="journal article" date="2014" name="PLoS Genet.">
        <title>Phylogenetically driven sequencing of extremely halophilic archaea reveals strategies for static and dynamic osmo-response.</title>
        <authorList>
            <person name="Becker E.A."/>
            <person name="Seitzer P.M."/>
            <person name="Tritt A."/>
            <person name="Larsen D."/>
            <person name="Krusor M."/>
            <person name="Yao A.I."/>
            <person name="Wu D."/>
            <person name="Madern D."/>
            <person name="Eisen J.A."/>
            <person name="Darling A.E."/>
            <person name="Facciotti M.T."/>
        </authorList>
    </citation>
    <scope>NUCLEOTIDE SEQUENCE [LARGE SCALE GENOMIC DNA]</scope>
    <source>
        <strain evidence="9 10">AJ5</strain>
    </source>
</reference>
<evidence type="ECO:0000256" key="1">
    <source>
        <dbReference type="ARBA" id="ARBA00004651"/>
    </source>
</evidence>
<feature type="transmembrane region" description="Helical" evidence="8">
    <location>
        <begin position="313"/>
        <end position="336"/>
    </location>
</feature>
<feature type="transmembrane region" description="Helical" evidence="8">
    <location>
        <begin position="343"/>
        <end position="360"/>
    </location>
</feature>
<dbReference type="PANTHER" id="PTHR39087">
    <property type="entry name" value="UPF0104 MEMBRANE PROTEIN MJ1595"/>
    <property type="match status" value="1"/>
</dbReference>
<gene>
    <name evidence="9" type="ORF">C445_02101</name>
</gene>
<dbReference type="Pfam" id="PF03706">
    <property type="entry name" value="LPG_synthase_TM"/>
    <property type="match status" value="1"/>
</dbReference>
<dbReference type="InParanoid" id="M0LU94"/>
<keyword evidence="3" id="KW-1003">Cell membrane</keyword>
<evidence type="ECO:0000313" key="9">
    <source>
        <dbReference type="EMBL" id="EMA36996.1"/>
    </source>
</evidence>
<dbReference type="Proteomes" id="UP000011555">
    <property type="component" value="Unassembled WGS sequence"/>
</dbReference>
<dbReference type="PANTHER" id="PTHR39087:SF2">
    <property type="entry name" value="UPF0104 MEMBRANE PROTEIN MJ1595"/>
    <property type="match status" value="1"/>
</dbReference>
<sequence>MNDGGERDGSEADEDGPTGGGIGAALTRRRLTVAGTILVFLGLAVAVREIELETVVAEVAGADLRLLAAAVAVYLVSWPLRGRRYGDVLAAMGRRVGTPFLTAAIFVSQTANLAVPARAGDATRAYVIARQDVPYTAGFASLTVERLFDLATIAALAGVATGWLALQGEAGPLDLATTGGARTALVAASAVSTATVGVGLAVVTSARSEVGIAPWLRRRVEGSPRLEAALDALLEFVADVQLVARNPRAALAVGATSLVVWLLDVVTAVLVLAALDSRLAVGPLLAVGTLAVSVGNLAKVLPLSQGGVGLYEAAFTALVVALTPIGAGTALAAAIVDHALKNAVTLVGGGVSVAALGISLSDAAADASGSGDSGNFLG</sequence>
<dbReference type="GO" id="GO:0005886">
    <property type="term" value="C:plasma membrane"/>
    <property type="evidence" value="ECO:0007669"/>
    <property type="project" value="UniProtKB-SubCell"/>
</dbReference>
<feature type="region of interest" description="Disordered" evidence="7">
    <location>
        <begin position="1"/>
        <end position="21"/>
    </location>
</feature>
<dbReference type="InterPro" id="IPR022791">
    <property type="entry name" value="L-PG_synthase/AglD"/>
</dbReference>
<keyword evidence="10" id="KW-1185">Reference proteome</keyword>
<dbReference type="EMBL" id="AOLZ01000013">
    <property type="protein sequence ID" value="EMA36996.1"/>
    <property type="molecule type" value="Genomic_DNA"/>
</dbReference>
<evidence type="ECO:0000256" key="4">
    <source>
        <dbReference type="ARBA" id="ARBA00022692"/>
    </source>
</evidence>
<protein>
    <recommendedName>
        <fullName evidence="11">TIGR00374 family protein</fullName>
    </recommendedName>
</protein>
<feature type="compositionally biased region" description="Basic and acidic residues" evidence="7">
    <location>
        <begin position="1"/>
        <end position="10"/>
    </location>
</feature>